<proteinExistence type="inferred from homology"/>
<dbReference type="GO" id="GO:0071949">
    <property type="term" value="F:FAD binding"/>
    <property type="evidence" value="ECO:0007669"/>
    <property type="project" value="TreeGrafter"/>
</dbReference>
<evidence type="ECO:0000256" key="2">
    <source>
        <dbReference type="ARBA" id="ARBA00001974"/>
    </source>
</evidence>
<keyword evidence="7" id="KW-0285">Flavoprotein</keyword>
<evidence type="ECO:0000259" key="17">
    <source>
        <dbReference type="PROSITE" id="PS51384"/>
    </source>
</evidence>
<evidence type="ECO:0000256" key="6">
    <source>
        <dbReference type="ARBA" id="ARBA00022617"/>
    </source>
</evidence>
<dbReference type="Gene3D" id="3.40.50.80">
    <property type="entry name" value="Nucleotide-binding domain of ferredoxin-NADP reductase (FNR) module"/>
    <property type="match status" value="1"/>
</dbReference>
<dbReference type="Proteomes" id="UP000036947">
    <property type="component" value="Unassembled WGS sequence"/>
</dbReference>
<dbReference type="PROSITE" id="PS01033">
    <property type="entry name" value="GLOBIN"/>
    <property type="match status" value="1"/>
</dbReference>
<dbReference type="SUPFAM" id="SSF46458">
    <property type="entry name" value="Globin-like"/>
    <property type="match status" value="1"/>
</dbReference>
<reference evidence="18 19" key="1">
    <citation type="journal article" date="2015" name="BMC Genomics">
        <title>The genome of the truffle-parasite Tolypocladium ophioglossoides and the evolution of antifungal peptaibiotics.</title>
        <authorList>
            <person name="Quandt C.A."/>
            <person name="Bushley K.E."/>
            <person name="Spatafora J.W."/>
        </authorList>
    </citation>
    <scope>NUCLEOTIDE SEQUENCE [LARGE SCALE GENOMIC DNA]</scope>
    <source>
        <strain evidence="18 19">CBS 100239</strain>
    </source>
</reference>
<dbReference type="PANTHER" id="PTHR43396:SF3">
    <property type="entry name" value="FLAVOHEMOPROTEIN"/>
    <property type="match status" value="1"/>
</dbReference>
<accession>A0A0L0N589</accession>
<comment type="cofactor">
    <cofactor evidence="1">
        <name>heme b</name>
        <dbReference type="ChEBI" id="CHEBI:60344"/>
    </cofactor>
</comment>
<dbReference type="Pfam" id="PF00042">
    <property type="entry name" value="Globin"/>
    <property type="match status" value="1"/>
</dbReference>
<dbReference type="InterPro" id="IPR008333">
    <property type="entry name" value="Cbr1-like_FAD-bd_dom"/>
</dbReference>
<dbReference type="InterPro" id="IPR009050">
    <property type="entry name" value="Globin-like_sf"/>
</dbReference>
<evidence type="ECO:0000256" key="8">
    <source>
        <dbReference type="ARBA" id="ARBA00022723"/>
    </source>
</evidence>
<dbReference type="GO" id="GO:0009636">
    <property type="term" value="P:response to toxic substance"/>
    <property type="evidence" value="ECO:0007669"/>
    <property type="project" value="UniProtKB-KW"/>
</dbReference>
<dbReference type="InterPro" id="IPR017938">
    <property type="entry name" value="Riboflavin_synthase-like_b-brl"/>
</dbReference>
<evidence type="ECO:0000313" key="18">
    <source>
        <dbReference type="EMBL" id="KND89247.1"/>
    </source>
</evidence>
<comment type="catalytic activity">
    <reaction evidence="14">
        <text>2 nitric oxide + NADH + 2 O2 = 2 nitrate + NAD(+) + H(+)</text>
        <dbReference type="Rhea" id="RHEA:19469"/>
        <dbReference type="ChEBI" id="CHEBI:15378"/>
        <dbReference type="ChEBI" id="CHEBI:15379"/>
        <dbReference type="ChEBI" id="CHEBI:16480"/>
        <dbReference type="ChEBI" id="CHEBI:17632"/>
        <dbReference type="ChEBI" id="CHEBI:57540"/>
        <dbReference type="ChEBI" id="CHEBI:57945"/>
        <dbReference type="EC" id="1.14.12.17"/>
    </reaction>
</comment>
<evidence type="ECO:0000259" key="16">
    <source>
        <dbReference type="PROSITE" id="PS01033"/>
    </source>
</evidence>
<dbReference type="PROSITE" id="PS51384">
    <property type="entry name" value="FAD_FR"/>
    <property type="match status" value="1"/>
</dbReference>
<feature type="domain" description="FAD-binding FR-type" evidence="17">
    <location>
        <begin position="149"/>
        <end position="272"/>
    </location>
</feature>
<evidence type="ECO:0000256" key="7">
    <source>
        <dbReference type="ARBA" id="ARBA00022630"/>
    </source>
</evidence>
<dbReference type="GO" id="GO:0046872">
    <property type="term" value="F:metal ion binding"/>
    <property type="evidence" value="ECO:0007669"/>
    <property type="project" value="UniProtKB-KW"/>
</dbReference>
<organism evidence="18 19">
    <name type="scientific">Tolypocladium ophioglossoides (strain CBS 100239)</name>
    <name type="common">Snaketongue truffleclub</name>
    <name type="synonym">Elaphocordyceps ophioglossoides</name>
    <dbReference type="NCBI Taxonomy" id="1163406"/>
    <lineage>
        <taxon>Eukaryota</taxon>
        <taxon>Fungi</taxon>
        <taxon>Dikarya</taxon>
        <taxon>Ascomycota</taxon>
        <taxon>Pezizomycotina</taxon>
        <taxon>Sordariomycetes</taxon>
        <taxon>Hypocreomycetidae</taxon>
        <taxon>Hypocreales</taxon>
        <taxon>Ophiocordycipitaceae</taxon>
        <taxon>Tolypocladium</taxon>
    </lineage>
</organism>
<keyword evidence="8" id="KW-0479">Metal-binding</keyword>
<evidence type="ECO:0000256" key="15">
    <source>
        <dbReference type="ARBA" id="ARBA00049433"/>
    </source>
</evidence>
<dbReference type="GO" id="GO:0071500">
    <property type="term" value="P:cellular response to nitrosative stress"/>
    <property type="evidence" value="ECO:0007669"/>
    <property type="project" value="TreeGrafter"/>
</dbReference>
<dbReference type="STRING" id="1163406.A0A0L0N589"/>
<comment type="similarity">
    <text evidence="3">In the C-terminal section; belongs to the flavoprotein pyridine nucleotide cytochrome reductase family.</text>
</comment>
<dbReference type="SUPFAM" id="SSF63380">
    <property type="entry name" value="Riboflavin synthase domain-like"/>
    <property type="match status" value="1"/>
</dbReference>
<keyword evidence="12" id="KW-0408">Iron</keyword>
<comment type="caution">
    <text evidence="18">The sequence shown here is derived from an EMBL/GenBank/DDBJ whole genome shotgun (WGS) entry which is preliminary data.</text>
</comment>
<keyword evidence="13" id="KW-0520">NAD</keyword>
<keyword evidence="5" id="KW-0216">Detoxification</keyword>
<dbReference type="CDD" id="cd08922">
    <property type="entry name" value="FHb-globin"/>
    <property type="match status" value="1"/>
</dbReference>
<feature type="domain" description="Globin" evidence="16">
    <location>
        <begin position="2"/>
        <end position="139"/>
    </location>
</feature>
<evidence type="ECO:0000256" key="14">
    <source>
        <dbReference type="ARBA" id="ARBA00048649"/>
    </source>
</evidence>
<evidence type="ECO:0000256" key="12">
    <source>
        <dbReference type="ARBA" id="ARBA00023004"/>
    </source>
</evidence>
<dbReference type="InterPro" id="IPR017927">
    <property type="entry name" value="FAD-bd_FR_type"/>
</dbReference>
<dbReference type="Pfam" id="PF00970">
    <property type="entry name" value="FAD_binding_6"/>
    <property type="match status" value="1"/>
</dbReference>
<dbReference type="FunFam" id="1.10.490.10:FF:000003">
    <property type="entry name" value="Flavohemoprotein"/>
    <property type="match status" value="1"/>
</dbReference>
<protein>
    <recommendedName>
        <fullName evidence="4">nitric oxide dioxygenase</fullName>
        <ecNumber evidence="4">1.14.12.17</ecNumber>
    </recommendedName>
</protein>
<dbReference type="GO" id="GO:0008941">
    <property type="term" value="F:nitric oxide dioxygenase NAD(P)H activity"/>
    <property type="evidence" value="ECO:0007669"/>
    <property type="project" value="UniProtKB-EC"/>
</dbReference>
<name>A0A0L0N589_TOLOC</name>
<evidence type="ECO:0000256" key="1">
    <source>
        <dbReference type="ARBA" id="ARBA00001970"/>
    </source>
</evidence>
<keyword evidence="9" id="KW-0274">FAD</keyword>
<evidence type="ECO:0000256" key="9">
    <source>
        <dbReference type="ARBA" id="ARBA00022827"/>
    </source>
</evidence>
<dbReference type="SUPFAM" id="SSF52343">
    <property type="entry name" value="Ferredoxin reductase-like, C-terminal NADP-linked domain"/>
    <property type="match status" value="1"/>
</dbReference>
<dbReference type="InterPro" id="IPR039261">
    <property type="entry name" value="FNR_nucleotide-bd"/>
</dbReference>
<dbReference type="GO" id="GO:0046210">
    <property type="term" value="P:nitric oxide catabolic process"/>
    <property type="evidence" value="ECO:0007669"/>
    <property type="project" value="TreeGrafter"/>
</dbReference>
<gene>
    <name evidence="18" type="ORF">TOPH_06110</name>
</gene>
<evidence type="ECO:0000256" key="5">
    <source>
        <dbReference type="ARBA" id="ARBA00022575"/>
    </source>
</evidence>
<evidence type="ECO:0000256" key="4">
    <source>
        <dbReference type="ARBA" id="ARBA00012229"/>
    </source>
</evidence>
<dbReference type="EC" id="1.14.12.17" evidence="4"/>
<evidence type="ECO:0000256" key="11">
    <source>
        <dbReference type="ARBA" id="ARBA00023002"/>
    </source>
</evidence>
<evidence type="ECO:0000256" key="3">
    <source>
        <dbReference type="ARBA" id="ARBA00006401"/>
    </source>
</evidence>
<dbReference type="CDD" id="cd06184">
    <property type="entry name" value="flavohem_like_fad_nad_binding"/>
    <property type="match status" value="1"/>
</dbReference>
<evidence type="ECO:0000256" key="13">
    <source>
        <dbReference type="ARBA" id="ARBA00023027"/>
    </source>
</evidence>
<dbReference type="GO" id="GO:0019825">
    <property type="term" value="F:oxygen binding"/>
    <property type="evidence" value="ECO:0007669"/>
    <property type="project" value="InterPro"/>
</dbReference>
<dbReference type="Pfam" id="PF00175">
    <property type="entry name" value="NAD_binding_1"/>
    <property type="match status" value="1"/>
</dbReference>
<keyword evidence="10" id="KW-0521">NADP</keyword>
<keyword evidence="6" id="KW-0349">Heme</keyword>
<keyword evidence="19" id="KW-1185">Reference proteome</keyword>
<dbReference type="GO" id="GO:0020037">
    <property type="term" value="F:heme binding"/>
    <property type="evidence" value="ECO:0007669"/>
    <property type="project" value="InterPro"/>
</dbReference>
<dbReference type="Gene3D" id="1.10.490.10">
    <property type="entry name" value="Globins"/>
    <property type="match status" value="1"/>
</dbReference>
<dbReference type="AlphaFoldDB" id="A0A0L0N589"/>
<dbReference type="Gene3D" id="2.40.30.10">
    <property type="entry name" value="Translation factors"/>
    <property type="match status" value="1"/>
</dbReference>
<dbReference type="FunFam" id="2.40.30.10:FF:000034">
    <property type="entry name" value="Flavohemoprotein"/>
    <property type="match status" value="1"/>
</dbReference>
<dbReference type="OrthoDB" id="436496at2759"/>
<dbReference type="EMBL" id="LFRF01000020">
    <property type="protein sequence ID" value="KND89247.1"/>
    <property type="molecule type" value="Genomic_DNA"/>
</dbReference>
<comment type="cofactor">
    <cofactor evidence="2">
        <name>FAD</name>
        <dbReference type="ChEBI" id="CHEBI:57692"/>
    </cofactor>
</comment>
<dbReference type="InterPro" id="IPR000971">
    <property type="entry name" value="Globin"/>
</dbReference>
<dbReference type="PANTHER" id="PTHR43396">
    <property type="entry name" value="FLAVOHEMOPROTEIN"/>
    <property type="match status" value="1"/>
</dbReference>
<dbReference type="InterPro" id="IPR001433">
    <property type="entry name" value="OxRdtase_FAD/NAD-bd"/>
</dbReference>
<sequence length="416" mass="47453">MALTFQQSQRIRATIPALADHGDRIITVFYRSLLRNNPELKNYFNTVNQENGFQPRALASLMLEFANNINHIYELIPKMERICHKHCSLGIRPDHYVILGKHLIEAFSEVLGPVLTPDARLAWTKAYWMLANMFIAREKQLYGSFGKWNGWRQFRVDKKVDESEDISSFYLRPVDGSSLPNFMPGQYVSVRVDATGKEYKQIRQYSLSDAPRPDYYRITIQRDQGSRLSQHAAPNICPYATKPGAVSNQLLDCVRPGDVLEVSHPAGEFFLDTNNLSNEPIILISAGIGVTPMISILNFVIEQQPDRRVSWIHGARSTVPFCSHIASIARGRSTFRSKVFKTHLADADLAGVTYDYDYRVDLAKLCPDDLWLTHDCAEYYVCGPEQFMLETAQYLEAQHVDSSRIKFELFSTAQRS</sequence>
<comment type="catalytic activity">
    <reaction evidence="15">
        <text>2 nitric oxide + NADPH + 2 O2 = 2 nitrate + NADP(+) + H(+)</text>
        <dbReference type="Rhea" id="RHEA:19465"/>
        <dbReference type="ChEBI" id="CHEBI:15378"/>
        <dbReference type="ChEBI" id="CHEBI:15379"/>
        <dbReference type="ChEBI" id="CHEBI:16480"/>
        <dbReference type="ChEBI" id="CHEBI:17632"/>
        <dbReference type="ChEBI" id="CHEBI:57783"/>
        <dbReference type="ChEBI" id="CHEBI:58349"/>
        <dbReference type="EC" id="1.14.12.17"/>
    </reaction>
</comment>
<evidence type="ECO:0000256" key="10">
    <source>
        <dbReference type="ARBA" id="ARBA00022857"/>
    </source>
</evidence>
<dbReference type="InterPro" id="IPR012292">
    <property type="entry name" value="Globin/Proto"/>
</dbReference>
<evidence type="ECO:0000313" key="19">
    <source>
        <dbReference type="Proteomes" id="UP000036947"/>
    </source>
</evidence>
<keyword evidence="11" id="KW-0560">Oxidoreductase</keyword>